<dbReference type="InterPro" id="IPR027303">
    <property type="entry name" value="Gln_synth_gly_rich_site"/>
</dbReference>
<gene>
    <name evidence="10" type="ORF">C4K68_25520</name>
</gene>
<dbReference type="Proteomes" id="UP000238196">
    <property type="component" value="Unassembled WGS sequence"/>
</dbReference>
<keyword evidence="4" id="KW-0547">Nucleotide-binding</keyword>
<dbReference type="PANTHER" id="PTHR43785:SF3">
    <property type="entry name" value="GS CATALYTIC DOMAIN-CONTAINING PROTEIN"/>
    <property type="match status" value="1"/>
</dbReference>
<dbReference type="AlphaFoldDB" id="A0A2S5KJ68"/>
<dbReference type="SMART" id="SM01230">
    <property type="entry name" value="Gln-synt_C"/>
    <property type="match status" value="1"/>
</dbReference>
<evidence type="ECO:0000256" key="5">
    <source>
        <dbReference type="ARBA" id="ARBA00022840"/>
    </source>
</evidence>
<dbReference type="Gene3D" id="3.10.20.70">
    <property type="entry name" value="Glutamine synthetase, N-terminal domain"/>
    <property type="match status" value="1"/>
</dbReference>
<evidence type="ECO:0000313" key="10">
    <source>
        <dbReference type="EMBL" id="PPC74675.1"/>
    </source>
</evidence>
<keyword evidence="5" id="KW-0067">ATP-binding</keyword>
<sequence>MVSIQDWFKENKIIEVEAIVPDVSGVARGKIVPAEKYSQENGMRLPEGIFLQTVAGDFPDEYYDDTIKTDGDIILRPDLSTLCLVPWATEPTAQVIHDAYHHDGRMVDIAPRYVLQRVLKLYEERGWKPVVAPELEFFLVKPNTDSDYPLEPPVGRSGRPESGRQSYSIDAVNEFEPLVEDVYNYCEKQGLEIDTLIHEAGAAQLEINLLHGNALTLADQAFRFKRTMRETALRHSMYATFMAKPMQGQPGSAMHIHQSVVDAATGENIFSQKDGQPSAHFHAYIAGLQKYTPAVMAMLAPNVNSYRRLGPNSGAPVNVNWGYDNRTAAFRVPMSSPEARRVENRLPGADANPYLAMAATLACGYLGLIEGQMPSQPSDAHLQASADDLPQTLNEALRLFGGCEVLRDVLGDRFVEAYRAVKHAEYLTFWQVISSWEREYLLLNV</sequence>
<keyword evidence="6" id="KW-0460">Magnesium</keyword>
<evidence type="ECO:0000256" key="1">
    <source>
        <dbReference type="ARBA" id="ARBA00001946"/>
    </source>
</evidence>
<dbReference type="GO" id="GO:0006542">
    <property type="term" value="P:glutamine biosynthetic process"/>
    <property type="evidence" value="ECO:0007669"/>
    <property type="project" value="InterPro"/>
</dbReference>
<dbReference type="Gene3D" id="3.30.590.10">
    <property type="entry name" value="Glutamine synthetase/guanido kinase, catalytic domain"/>
    <property type="match status" value="1"/>
</dbReference>
<comment type="similarity">
    <text evidence="2 7 8">Belongs to the glutamine synthetase family.</text>
</comment>
<dbReference type="FunFam" id="3.30.590.10:FF:000005">
    <property type="entry name" value="Probable glutamine synthetase"/>
    <property type="match status" value="1"/>
</dbReference>
<dbReference type="OrthoDB" id="9807095at2"/>
<evidence type="ECO:0000256" key="4">
    <source>
        <dbReference type="ARBA" id="ARBA00022741"/>
    </source>
</evidence>
<evidence type="ECO:0000259" key="9">
    <source>
        <dbReference type="PROSITE" id="PS51987"/>
    </source>
</evidence>
<dbReference type="EMBL" id="PRLP01000143">
    <property type="protein sequence ID" value="PPC74675.1"/>
    <property type="molecule type" value="Genomic_DNA"/>
</dbReference>
<dbReference type="GO" id="GO:0006598">
    <property type="term" value="P:polyamine catabolic process"/>
    <property type="evidence" value="ECO:0007669"/>
    <property type="project" value="TreeGrafter"/>
</dbReference>
<dbReference type="InterPro" id="IPR036651">
    <property type="entry name" value="Gln_synt_N_sf"/>
</dbReference>
<dbReference type="InterPro" id="IPR014746">
    <property type="entry name" value="Gln_synth/guanido_kin_cat_dom"/>
</dbReference>
<evidence type="ECO:0000256" key="6">
    <source>
        <dbReference type="ARBA" id="ARBA00022842"/>
    </source>
</evidence>
<protein>
    <submittedName>
        <fullName evidence="10">Glutamine synthetase</fullName>
    </submittedName>
</protein>
<accession>A0A2S5KJ68</accession>
<dbReference type="Pfam" id="PF00120">
    <property type="entry name" value="Gln-synt_C"/>
    <property type="match status" value="1"/>
</dbReference>
<evidence type="ECO:0000256" key="8">
    <source>
        <dbReference type="RuleBase" id="RU000384"/>
    </source>
</evidence>
<dbReference type="GO" id="GO:0005524">
    <property type="term" value="F:ATP binding"/>
    <property type="evidence" value="ECO:0007669"/>
    <property type="project" value="UniProtKB-KW"/>
</dbReference>
<keyword evidence="3" id="KW-0436">Ligase</keyword>
<organism evidence="10 11">
    <name type="scientific">Proteobacteria bacterium 228</name>
    <dbReference type="NCBI Taxonomy" id="2083153"/>
    <lineage>
        <taxon>Bacteria</taxon>
        <taxon>Pseudomonadati</taxon>
        <taxon>Pseudomonadota</taxon>
    </lineage>
</organism>
<dbReference type="SUPFAM" id="SSF55931">
    <property type="entry name" value="Glutamine synthetase/guanido kinase"/>
    <property type="match status" value="1"/>
</dbReference>
<comment type="cofactor">
    <cofactor evidence="1">
        <name>Mg(2+)</name>
        <dbReference type="ChEBI" id="CHEBI:18420"/>
    </cofactor>
</comment>
<comment type="caution">
    <text evidence="10">The sequence shown here is derived from an EMBL/GenBank/DDBJ whole genome shotgun (WGS) entry which is preliminary data.</text>
</comment>
<dbReference type="PANTHER" id="PTHR43785">
    <property type="entry name" value="GAMMA-GLUTAMYLPUTRESCINE SYNTHETASE"/>
    <property type="match status" value="1"/>
</dbReference>
<evidence type="ECO:0000256" key="7">
    <source>
        <dbReference type="PROSITE-ProRule" id="PRU01331"/>
    </source>
</evidence>
<evidence type="ECO:0000256" key="3">
    <source>
        <dbReference type="ARBA" id="ARBA00022598"/>
    </source>
</evidence>
<dbReference type="PROSITE" id="PS51987">
    <property type="entry name" value="GS_CATALYTIC"/>
    <property type="match status" value="1"/>
</dbReference>
<dbReference type="PROSITE" id="PS00181">
    <property type="entry name" value="GLNA_ATP"/>
    <property type="match status" value="1"/>
</dbReference>
<dbReference type="GO" id="GO:0004356">
    <property type="term" value="F:glutamine synthetase activity"/>
    <property type="evidence" value="ECO:0007669"/>
    <property type="project" value="InterPro"/>
</dbReference>
<reference evidence="10 11" key="1">
    <citation type="submission" date="2018-02" db="EMBL/GenBank/DDBJ databases">
        <title>novel marine gammaproteobacteria from coastal saline agro ecosystem.</title>
        <authorList>
            <person name="Krishnan R."/>
            <person name="Ramesh Kumar N."/>
        </authorList>
    </citation>
    <scope>NUCLEOTIDE SEQUENCE [LARGE SCALE GENOMIC DNA]</scope>
    <source>
        <strain evidence="10 11">228</strain>
    </source>
</reference>
<name>A0A2S5KJ68_9PROT</name>
<dbReference type="SUPFAM" id="SSF54368">
    <property type="entry name" value="Glutamine synthetase, N-terminal domain"/>
    <property type="match status" value="1"/>
</dbReference>
<dbReference type="InterPro" id="IPR008146">
    <property type="entry name" value="Gln_synth_cat_dom"/>
</dbReference>
<evidence type="ECO:0000256" key="2">
    <source>
        <dbReference type="ARBA" id="ARBA00009897"/>
    </source>
</evidence>
<proteinExistence type="inferred from homology"/>
<feature type="domain" description="GS catalytic" evidence="9">
    <location>
        <begin position="111"/>
        <end position="445"/>
    </location>
</feature>
<evidence type="ECO:0000313" key="11">
    <source>
        <dbReference type="Proteomes" id="UP000238196"/>
    </source>
</evidence>